<proteinExistence type="predicted"/>
<dbReference type="AlphaFoldDB" id="A0A1H9GAJ9"/>
<accession>A0A1H9GAJ9</accession>
<gene>
    <name evidence="1" type="ORF">SAMN05444359_110106</name>
</gene>
<dbReference type="RefSeq" id="WP_090168137.1">
    <property type="nucleotide sequence ID" value="NZ_FOFB01000010.1"/>
</dbReference>
<dbReference type="Proteomes" id="UP000199021">
    <property type="component" value="Unassembled WGS sequence"/>
</dbReference>
<dbReference type="STRING" id="478744.SAMN05444359_110106"/>
<organism evidence="1 2">
    <name type="scientific">Neolewinella agarilytica</name>
    <dbReference type="NCBI Taxonomy" id="478744"/>
    <lineage>
        <taxon>Bacteria</taxon>
        <taxon>Pseudomonadati</taxon>
        <taxon>Bacteroidota</taxon>
        <taxon>Saprospiria</taxon>
        <taxon>Saprospirales</taxon>
        <taxon>Lewinellaceae</taxon>
        <taxon>Neolewinella</taxon>
    </lineage>
</organism>
<evidence type="ECO:0000313" key="1">
    <source>
        <dbReference type="EMBL" id="SEQ47141.1"/>
    </source>
</evidence>
<dbReference type="InParanoid" id="A0A1H9GAJ9"/>
<sequence length="502" mass="59651">MAIAKRELLLALINSLDRSEKRFFTNHYQRRGKDEDDKYYRLFQHLAAGRDLADPELRRDLGITDTGKMANLQRHLYSLLLESLRRQHRRHDPVIQVQEDLDYAHLLYDRGLYLEALVLLKRAKQRARALHLDLHHILILEFEKMIESRHITRSEEKRMTELTAESRQRQAIQEMTTRLSNLQLTLQRYFIEKGHVRGLVEAQRFHQMFYHNFTGPSFGRSTFRERIGRCRALFWYHYCTTQLDEAAIHARAWMEEFVSEETLRMRDVSLYLKGMDRCLMLAFFRENEQEHQEFYENLLAFTNSLPASRQSRNILRQNKFLHLRSRLNQLLLDDSRQMTLVEKKEFPDEIKELRGVDRHKKQVLYYKLAALFAMDGDYSSALDQLSPVLDDRQPLRRDTVVYSRLLFLLCHFQLGNRELVGYGINNLARYIGRINYSSSYPRHILTLLRSLQRGVNAGEALHVLEQETVALAEDPCEHRDLRYLPVKKLRRAIHAITDRETP</sequence>
<keyword evidence="2" id="KW-1185">Reference proteome</keyword>
<protein>
    <submittedName>
        <fullName evidence="1">Uncharacterized protein</fullName>
    </submittedName>
</protein>
<dbReference type="EMBL" id="FOFB01000010">
    <property type="protein sequence ID" value="SEQ47141.1"/>
    <property type="molecule type" value="Genomic_DNA"/>
</dbReference>
<name>A0A1H9GAJ9_9BACT</name>
<dbReference type="OrthoDB" id="1489104at2"/>
<reference evidence="2" key="1">
    <citation type="submission" date="2016-10" db="EMBL/GenBank/DDBJ databases">
        <authorList>
            <person name="Varghese N."/>
            <person name="Submissions S."/>
        </authorList>
    </citation>
    <scope>NUCLEOTIDE SEQUENCE [LARGE SCALE GENOMIC DNA]</scope>
    <source>
        <strain evidence="2">DSM 24740</strain>
    </source>
</reference>
<evidence type="ECO:0000313" key="2">
    <source>
        <dbReference type="Proteomes" id="UP000199021"/>
    </source>
</evidence>